<evidence type="ECO:0000256" key="1">
    <source>
        <dbReference type="SAM" id="Coils"/>
    </source>
</evidence>
<sequence length="141" mass="15855">MDAFPLVVNQQQLKLMQQAANQAIADLENQKQAGAFDSNGSQQEENLLTYGTDDYESARQLVQTIEQELQSKVQAWEETPETNQPVEISFNSYQIGLVRANLKRVMQSRADAQPSADQSETQLLQDLLEQLPEDSPQEDAD</sequence>
<protein>
    <submittedName>
        <fullName evidence="3">Uncharacterized protein</fullName>
    </submittedName>
</protein>
<gene>
    <name evidence="3" type="ORF">HJG54_30165</name>
</gene>
<dbReference type="EMBL" id="CP053587">
    <property type="protein sequence ID" value="WNZ27174.1"/>
    <property type="molecule type" value="Genomic_DNA"/>
</dbReference>
<evidence type="ECO:0000313" key="3">
    <source>
        <dbReference type="EMBL" id="WNZ27174.1"/>
    </source>
</evidence>
<keyword evidence="1" id="KW-0175">Coiled coil</keyword>
<feature type="compositionally biased region" description="Low complexity" evidence="2">
    <location>
        <begin position="117"/>
        <end position="130"/>
    </location>
</feature>
<name>A0AA96WKW4_9CYAN</name>
<dbReference type="RefSeq" id="WP_316436807.1">
    <property type="nucleotide sequence ID" value="NZ_CP053587.1"/>
</dbReference>
<feature type="region of interest" description="Disordered" evidence="2">
    <location>
        <begin position="108"/>
        <end position="141"/>
    </location>
</feature>
<accession>A0AA96WKW4</accession>
<dbReference type="AlphaFoldDB" id="A0AA96WKW4"/>
<organism evidence="3">
    <name type="scientific">Leptolyngbya sp. NK1-12</name>
    <dbReference type="NCBI Taxonomy" id="2547451"/>
    <lineage>
        <taxon>Bacteria</taxon>
        <taxon>Bacillati</taxon>
        <taxon>Cyanobacteriota</taxon>
        <taxon>Cyanophyceae</taxon>
        <taxon>Leptolyngbyales</taxon>
        <taxon>Leptolyngbyaceae</taxon>
        <taxon>Leptolyngbya group</taxon>
        <taxon>Leptolyngbya</taxon>
    </lineage>
</organism>
<proteinExistence type="predicted"/>
<feature type="compositionally biased region" description="Acidic residues" evidence="2">
    <location>
        <begin position="131"/>
        <end position="141"/>
    </location>
</feature>
<evidence type="ECO:0000256" key="2">
    <source>
        <dbReference type="SAM" id="MobiDB-lite"/>
    </source>
</evidence>
<feature type="coiled-coil region" evidence="1">
    <location>
        <begin position="10"/>
        <end position="75"/>
    </location>
</feature>
<reference evidence="3" key="1">
    <citation type="submission" date="2020-05" db="EMBL/GenBank/DDBJ databases">
        <authorList>
            <person name="Zhu T."/>
            <person name="Keshari N."/>
            <person name="Lu X."/>
        </authorList>
    </citation>
    <scope>NUCLEOTIDE SEQUENCE</scope>
    <source>
        <strain evidence="3">NK1-12</strain>
    </source>
</reference>